<name>A0A934SYD3_9BURK</name>
<protein>
    <submittedName>
        <fullName evidence="1">Uncharacterized protein</fullName>
    </submittedName>
</protein>
<accession>A0A934SYD3</accession>
<dbReference type="AlphaFoldDB" id="A0A934SYD3"/>
<evidence type="ECO:0000313" key="1">
    <source>
        <dbReference type="EMBL" id="MBK4738007.1"/>
    </source>
</evidence>
<organism evidence="1 2">
    <name type="scientific">Noviherbaspirillum pedocola</name>
    <dbReference type="NCBI Taxonomy" id="2801341"/>
    <lineage>
        <taxon>Bacteria</taxon>
        <taxon>Pseudomonadati</taxon>
        <taxon>Pseudomonadota</taxon>
        <taxon>Betaproteobacteria</taxon>
        <taxon>Burkholderiales</taxon>
        <taxon>Oxalobacteraceae</taxon>
        <taxon>Noviherbaspirillum</taxon>
    </lineage>
</organism>
<sequence length="152" mass="17929">MNFGNKTLRSRGAQLLILIAILTLAYTSVEFVFSIKDAILHERRYQAETKDLIEKLYRQLKKNSICKDHKSDCLDKELIFGQSYNEGITLEFYSMNNKLMAELLAICLDKYIESNREIEIAIYIHEETKQERVHKFLWQLPSPSLIKLERKK</sequence>
<proteinExistence type="predicted"/>
<dbReference type="EMBL" id="JAEPBG010000016">
    <property type="protein sequence ID" value="MBK4738007.1"/>
    <property type="molecule type" value="Genomic_DNA"/>
</dbReference>
<evidence type="ECO:0000313" key="2">
    <source>
        <dbReference type="Proteomes" id="UP000622890"/>
    </source>
</evidence>
<reference evidence="1" key="1">
    <citation type="submission" date="2021-01" db="EMBL/GenBank/DDBJ databases">
        <title>Genome sequence of strain Noviherbaspirillum sp. DKR-6.</title>
        <authorList>
            <person name="Chaudhary D.K."/>
        </authorList>
    </citation>
    <scope>NUCLEOTIDE SEQUENCE</scope>
    <source>
        <strain evidence="1">DKR-6</strain>
    </source>
</reference>
<dbReference type="RefSeq" id="WP_200596860.1">
    <property type="nucleotide sequence ID" value="NZ_JAEPBG010000016.1"/>
</dbReference>
<gene>
    <name evidence="1" type="ORF">JJB74_25575</name>
</gene>
<dbReference type="Proteomes" id="UP000622890">
    <property type="component" value="Unassembled WGS sequence"/>
</dbReference>
<comment type="caution">
    <text evidence="1">The sequence shown here is derived from an EMBL/GenBank/DDBJ whole genome shotgun (WGS) entry which is preliminary data.</text>
</comment>
<keyword evidence="2" id="KW-1185">Reference proteome</keyword>